<dbReference type="Gene3D" id="3.60.15.10">
    <property type="entry name" value="Ribonuclease Z/Hydroxyacylglutathione hydrolase-like"/>
    <property type="match status" value="1"/>
</dbReference>
<accession>A0A6J4K219</accession>
<gene>
    <name evidence="2" type="ORF">AVDCRST_MAG41-4620</name>
</gene>
<reference evidence="2" key="1">
    <citation type="submission" date="2020-02" db="EMBL/GenBank/DDBJ databases">
        <authorList>
            <person name="Meier V. D."/>
        </authorList>
    </citation>
    <scope>NUCLEOTIDE SEQUENCE</scope>
    <source>
        <strain evidence="2">AVDCRST_MAG41</strain>
    </source>
</reference>
<sequence length="210" mass="22286">MLLTKFPHACLRLEKDGSVLVVDPGGLSDPAAALLDADGVLITHAHPDHLDADALRTAAAARPGLTVWAHPEVLATLDGVGVRTVPVVPGDEVTAVGFTVRVYGDRHAHIHEDVPDLPNNAYLIDGRLYYPGDSFSVPGVPVEILMVPVGGPWMKIAEAIDMVRAVAPDRAHPTHDAVLSPTGQAFSDNWVAQRGGADYSRLPVGEPREV</sequence>
<dbReference type="SUPFAM" id="SSF56281">
    <property type="entry name" value="Metallo-hydrolase/oxidoreductase"/>
    <property type="match status" value="1"/>
</dbReference>
<dbReference type="SMART" id="SM00849">
    <property type="entry name" value="Lactamase_B"/>
    <property type="match status" value="1"/>
</dbReference>
<evidence type="ECO:0000259" key="1">
    <source>
        <dbReference type="SMART" id="SM00849"/>
    </source>
</evidence>
<organism evidence="2">
    <name type="scientific">uncultured Mycobacteriales bacterium</name>
    <dbReference type="NCBI Taxonomy" id="581187"/>
    <lineage>
        <taxon>Bacteria</taxon>
        <taxon>Bacillati</taxon>
        <taxon>Actinomycetota</taxon>
        <taxon>Actinomycetes</taxon>
        <taxon>Mycobacteriales</taxon>
        <taxon>environmental samples</taxon>
    </lineage>
</organism>
<dbReference type="EMBL" id="CADCTP010000448">
    <property type="protein sequence ID" value="CAA9293366.1"/>
    <property type="molecule type" value="Genomic_DNA"/>
</dbReference>
<dbReference type="InterPro" id="IPR036866">
    <property type="entry name" value="RibonucZ/Hydroxyglut_hydro"/>
</dbReference>
<dbReference type="InterPro" id="IPR001279">
    <property type="entry name" value="Metallo-B-lactamas"/>
</dbReference>
<proteinExistence type="predicted"/>
<feature type="domain" description="Metallo-beta-lactamase" evidence="1">
    <location>
        <begin position="7"/>
        <end position="175"/>
    </location>
</feature>
<protein>
    <recommendedName>
        <fullName evidence="1">Metallo-beta-lactamase domain-containing protein</fullName>
    </recommendedName>
</protein>
<dbReference type="PANTHER" id="PTHR43546">
    <property type="entry name" value="UPF0173 METAL-DEPENDENT HYDROLASE MJ1163-RELATED"/>
    <property type="match status" value="1"/>
</dbReference>
<dbReference type="AlphaFoldDB" id="A0A6J4K219"/>
<name>A0A6J4K219_9ACTN</name>
<dbReference type="Pfam" id="PF13483">
    <property type="entry name" value="Lactamase_B_3"/>
    <property type="match status" value="1"/>
</dbReference>
<dbReference type="InterPro" id="IPR050114">
    <property type="entry name" value="UPF0173_UPF0282_UlaG_hydrolase"/>
</dbReference>
<dbReference type="PANTHER" id="PTHR43546:SF3">
    <property type="entry name" value="UPF0173 METAL-DEPENDENT HYDROLASE MJ1163"/>
    <property type="match status" value="1"/>
</dbReference>
<evidence type="ECO:0000313" key="2">
    <source>
        <dbReference type="EMBL" id="CAA9293366.1"/>
    </source>
</evidence>
<dbReference type="CDD" id="cd06262">
    <property type="entry name" value="metallo-hydrolase-like_MBL-fold"/>
    <property type="match status" value="1"/>
</dbReference>